<organism evidence="2">
    <name type="scientific">Spumella elongata</name>
    <dbReference type="NCBI Taxonomy" id="89044"/>
    <lineage>
        <taxon>Eukaryota</taxon>
        <taxon>Sar</taxon>
        <taxon>Stramenopiles</taxon>
        <taxon>Ochrophyta</taxon>
        <taxon>Chrysophyceae</taxon>
        <taxon>Chromulinales</taxon>
        <taxon>Chromulinaceae</taxon>
        <taxon>Spumella</taxon>
    </lineage>
</organism>
<protein>
    <submittedName>
        <fullName evidence="2">Uncharacterized protein</fullName>
    </submittedName>
</protein>
<proteinExistence type="predicted"/>
<sequence>MDVNFISKSGYSELVTSHRNSKDNAVDKCPVVEVATVCDISAVIQAENERSAYKTKDSEVSIIELIKYIIAHEVTELLVQQQLSESRVSSPVRSSEQSRTQLQEDLVRMKQRNTESRNVLLSLTRSYCSLFRCYTYKLGAHYAGSSDSVEQPVLLDYLMQILDGLLAWAKVLTSCIDMCDHSITRATSSPGRTKKSPKSVTKHTNASDHDKTVLEEVCECILQNAYKYWTTKLNYAQDIAFLLQCENVLTIYTPSRSSNVNMSAILSYSAIFASTNRTDTATKATLPPLLTNLNTISATSTSCIVQKILYKMLSRVCSQHVKVATQAMQSIQSPIIMVRYFLPRMTTAMVTYIFGTEVGRVTFMTGPGWENSRREDCLNLLVDKLRECRNVYLNFSTQLQISSTQLLDTTLELLQVIEDAE</sequence>
<dbReference type="EMBL" id="HBIC01064331">
    <property type="protein sequence ID" value="CAE0304118.1"/>
    <property type="molecule type" value="Transcribed_RNA"/>
</dbReference>
<name>A0A7S3MJZ8_9STRA</name>
<gene>
    <name evidence="2" type="ORF">SELO1098_LOCUS32977</name>
</gene>
<dbReference type="AlphaFoldDB" id="A0A7S3MJZ8"/>
<feature type="compositionally biased region" description="Basic residues" evidence="1">
    <location>
        <begin position="192"/>
        <end position="201"/>
    </location>
</feature>
<evidence type="ECO:0000256" key="1">
    <source>
        <dbReference type="SAM" id="MobiDB-lite"/>
    </source>
</evidence>
<feature type="region of interest" description="Disordered" evidence="1">
    <location>
        <begin position="187"/>
        <end position="207"/>
    </location>
</feature>
<evidence type="ECO:0000313" key="2">
    <source>
        <dbReference type="EMBL" id="CAE0304118.1"/>
    </source>
</evidence>
<accession>A0A7S3MJZ8</accession>
<reference evidence="2" key="1">
    <citation type="submission" date="2021-01" db="EMBL/GenBank/DDBJ databases">
        <authorList>
            <person name="Corre E."/>
            <person name="Pelletier E."/>
            <person name="Niang G."/>
            <person name="Scheremetjew M."/>
            <person name="Finn R."/>
            <person name="Kale V."/>
            <person name="Holt S."/>
            <person name="Cochrane G."/>
            <person name="Meng A."/>
            <person name="Brown T."/>
            <person name="Cohen L."/>
        </authorList>
    </citation>
    <scope>NUCLEOTIDE SEQUENCE</scope>
    <source>
        <strain evidence="2">CCAP 955/1</strain>
    </source>
</reference>